<name>A0ACB9BJY9_CICIN</name>
<reference evidence="1 2" key="2">
    <citation type="journal article" date="2022" name="Mol. Ecol. Resour.">
        <title>The genomes of chicory, endive, great burdock and yacon provide insights into Asteraceae paleo-polyploidization history and plant inulin production.</title>
        <authorList>
            <person name="Fan W."/>
            <person name="Wang S."/>
            <person name="Wang H."/>
            <person name="Wang A."/>
            <person name="Jiang F."/>
            <person name="Liu H."/>
            <person name="Zhao H."/>
            <person name="Xu D."/>
            <person name="Zhang Y."/>
        </authorList>
    </citation>
    <scope>NUCLEOTIDE SEQUENCE [LARGE SCALE GENOMIC DNA]</scope>
    <source>
        <strain evidence="2">cv. Punajuju</strain>
        <tissue evidence="1">Leaves</tissue>
    </source>
</reference>
<dbReference type="EMBL" id="CM042014">
    <property type="protein sequence ID" value="KAI3722344.1"/>
    <property type="molecule type" value="Genomic_DNA"/>
</dbReference>
<organism evidence="1 2">
    <name type="scientific">Cichorium intybus</name>
    <name type="common">Chicory</name>
    <dbReference type="NCBI Taxonomy" id="13427"/>
    <lineage>
        <taxon>Eukaryota</taxon>
        <taxon>Viridiplantae</taxon>
        <taxon>Streptophyta</taxon>
        <taxon>Embryophyta</taxon>
        <taxon>Tracheophyta</taxon>
        <taxon>Spermatophyta</taxon>
        <taxon>Magnoliopsida</taxon>
        <taxon>eudicotyledons</taxon>
        <taxon>Gunneridae</taxon>
        <taxon>Pentapetalae</taxon>
        <taxon>asterids</taxon>
        <taxon>campanulids</taxon>
        <taxon>Asterales</taxon>
        <taxon>Asteraceae</taxon>
        <taxon>Cichorioideae</taxon>
        <taxon>Cichorieae</taxon>
        <taxon>Cichoriinae</taxon>
        <taxon>Cichorium</taxon>
    </lineage>
</organism>
<dbReference type="Proteomes" id="UP001055811">
    <property type="component" value="Linkage Group LG06"/>
</dbReference>
<accession>A0ACB9BJY9</accession>
<gene>
    <name evidence="1" type="ORF">L2E82_33380</name>
</gene>
<proteinExistence type="predicted"/>
<evidence type="ECO:0000313" key="2">
    <source>
        <dbReference type="Proteomes" id="UP001055811"/>
    </source>
</evidence>
<sequence>MTGAGLFSDIDRKAQDLLTRKHQTDQKNSVSANSITEASAIRYSTKRPLENDANGTNLESNTKSTSGANSQTIGVKRQKQTNDKGLQINGHSQTSALASENVTTNNCNLETKFEKPLSGSQSDLLNSKKRYCAFCHSSKHTDGSGPMVSYAQGKEVVGSLANFSKVTHVHRNCVQWAPRIYFKDGKIQNLESEVIRANKLNCSSCGKKGAGLGCYMETCQRTYHVPCAFYNPDCRWDDSYLMLCPKHATLKFPSEMESEDGAKDTEKKISTHLNPCTTRLDAEQSLVFCCSDLSSEEKCKVVELAKSNQAVVSKYWRPNVTHVIAATDPNGACIRTYKLLMAILNGRWIVTVEWVKACVEAGCLVNEEPYEVHLDTHGCSDGPKAGRLRVLNNGPKLFNNLEFYFVGDFVQAYKTDLLNLVTTAGGTVIETKDQLLSSNNEADKDEKRVSLVVYNADLSDRSEFDDEDSIKFQRLATAEDVAQESRSQIVEHFWILESIAACSLLPFTPRA</sequence>
<evidence type="ECO:0000313" key="1">
    <source>
        <dbReference type="EMBL" id="KAI3722344.1"/>
    </source>
</evidence>
<reference evidence="2" key="1">
    <citation type="journal article" date="2022" name="Mol. Ecol. Resour.">
        <title>The genomes of chicory, endive, great burdock and yacon provide insights into Asteraceae palaeo-polyploidization history and plant inulin production.</title>
        <authorList>
            <person name="Fan W."/>
            <person name="Wang S."/>
            <person name="Wang H."/>
            <person name="Wang A."/>
            <person name="Jiang F."/>
            <person name="Liu H."/>
            <person name="Zhao H."/>
            <person name="Xu D."/>
            <person name="Zhang Y."/>
        </authorList>
    </citation>
    <scope>NUCLEOTIDE SEQUENCE [LARGE SCALE GENOMIC DNA]</scope>
    <source>
        <strain evidence="2">cv. Punajuju</strain>
    </source>
</reference>
<protein>
    <submittedName>
        <fullName evidence="1">Uncharacterized protein</fullName>
    </submittedName>
</protein>
<comment type="caution">
    <text evidence="1">The sequence shown here is derived from an EMBL/GenBank/DDBJ whole genome shotgun (WGS) entry which is preliminary data.</text>
</comment>
<keyword evidence="2" id="KW-1185">Reference proteome</keyword>